<evidence type="ECO:0000259" key="1">
    <source>
        <dbReference type="Pfam" id="PF13391"/>
    </source>
</evidence>
<dbReference type="Gene3D" id="1.10.30.50">
    <property type="match status" value="1"/>
</dbReference>
<name>A0A8J3QRD4_9ACTN</name>
<proteinExistence type="predicted"/>
<dbReference type="Pfam" id="PF13391">
    <property type="entry name" value="HNH_2"/>
    <property type="match status" value="1"/>
</dbReference>
<reference evidence="2" key="1">
    <citation type="submission" date="2021-01" db="EMBL/GenBank/DDBJ databases">
        <title>Whole genome shotgun sequence of Rugosimonospora africana NBRC 104875.</title>
        <authorList>
            <person name="Komaki H."/>
            <person name="Tamura T."/>
        </authorList>
    </citation>
    <scope>NUCLEOTIDE SEQUENCE</scope>
    <source>
        <strain evidence="2">NBRC 104875</strain>
    </source>
</reference>
<feature type="domain" description="HNH nuclease" evidence="1">
    <location>
        <begin position="19"/>
        <end position="81"/>
    </location>
</feature>
<gene>
    <name evidence="2" type="ORF">Raf01_42220</name>
</gene>
<comment type="caution">
    <text evidence="2">The sequence shown here is derived from an EMBL/GenBank/DDBJ whole genome shotgun (WGS) entry which is preliminary data.</text>
</comment>
<dbReference type="AlphaFoldDB" id="A0A8J3QRD4"/>
<dbReference type="Proteomes" id="UP000642748">
    <property type="component" value="Unassembled WGS sequence"/>
</dbReference>
<sequence>MAVSEKTRKIIWVEAGGRCAICRRQVLTEGTETDDPSIFGEEAHIVARSSGGPRAGALAADKLDSHENLILLCSEHHKRVDDQPNHYTIERLRVLKQTHREWINSLGTEEPGPTRLVPDPNYPQSKHLKIVFRGHVLWAMIKEVVAFEYALPDHLGDEDEDLIVEFLDLVKDYLDIAEDLDSVREQRDAEKTLGRYVSRLAERGFFVGTSIRHMLLAGGISKEATPWPILTIEVQPSSVASVVDRDGNPWQPAAEDVEQLNKQLAEESARRAAGHA</sequence>
<dbReference type="InterPro" id="IPR003615">
    <property type="entry name" value="HNH_nuc"/>
</dbReference>
<accession>A0A8J3QRD4</accession>
<keyword evidence="3" id="KW-1185">Reference proteome</keyword>
<evidence type="ECO:0000313" key="3">
    <source>
        <dbReference type="Proteomes" id="UP000642748"/>
    </source>
</evidence>
<organism evidence="2 3">
    <name type="scientific">Rugosimonospora africana</name>
    <dbReference type="NCBI Taxonomy" id="556532"/>
    <lineage>
        <taxon>Bacteria</taxon>
        <taxon>Bacillati</taxon>
        <taxon>Actinomycetota</taxon>
        <taxon>Actinomycetes</taxon>
        <taxon>Micromonosporales</taxon>
        <taxon>Micromonosporaceae</taxon>
        <taxon>Rugosimonospora</taxon>
    </lineage>
</organism>
<evidence type="ECO:0000313" key="2">
    <source>
        <dbReference type="EMBL" id="GIH16050.1"/>
    </source>
</evidence>
<dbReference type="RefSeq" id="WP_203919648.1">
    <property type="nucleotide sequence ID" value="NZ_BONZ01000039.1"/>
</dbReference>
<dbReference type="EMBL" id="BONZ01000039">
    <property type="protein sequence ID" value="GIH16050.1"/>
    <property type="molecule type" value="Genomic_DNA"/>
</dbReference>
<dbReference type="CDD" id="cd00085">
    <property type="entry name" value="HNHc"/>
    <property type="match status" value="1"/>
</dbReference>
<protein>
    <recommendedName>
        <fullName evidence="1">HNH nuclease domain-containing protein</fullName>
    </recommendedName>
</protein>